<organism evidence="2 3">
    <name type="scientific">Pholiota conissans</name>
    <dbReference type="NCBI Taxonomy" id="109636"/>
    <lineage>
        <taxon>Eukaryota</taxon>
        <taxon>Fungi</taxon>
        <taxon>Dikarya</taxon>
        <taxon>Basidiomycota</taxon>
        <taxon>Agaricomycotina</taxon>
        <taxon>Agaricomycetes</taxon>
        <taxon>Agaricomycetidae</taxon>
        <taxon>Agaricales</taxon>
        <taxon>Agaricineae</taxon>
        <taxon>Strophariaceae</taxon>
        <taxon>Pholiota</taxon>
    </lineage>
</organism>
<reference evidence="2" key="1">
    <citation type="submission" date="2020-11" db="EMBL/GenBank/DDBJ databases">
        <authorList>
            <consortium name="DOE Joint Genome Institute"/>
            <person name="Ahrendt S."/>
            <person name="Riley R."/>
            <person name="Andreopoulos W."/>
            <person name="Labutti K."/>
            <person name="Pangilinan J."/>
            <person name="Ruiz-Duenas F.J."/>
            <person name="Barrasa J.M."/>
            <person name="Sanchez-Garcia M."/>
            <person name="Camarero S."/>
            <person name="Miyauchi S."/>
            <person name="Serrano A."/>
            <person name="Linde D."/>
            <person name="Babiker R."/>
            <person name="Drula E."/>
            <person name="Ayuso-Fernandez I."/>
            <person name="Pacheco R."/>
            <person name="Padilla G."/>
            <person name="Ferreira P."/>
            <person name="Barriuso J."/>
            <person name="Kellner H."/>
            <person name="Castanera R."/>
            <person name="Alfaro M."/>
            <person name="Ramirez L."/>
            <person name="Pisabarro A.G."/>
            <person name="Kuo A."/>
            <person name="Tritt A."/>
            <person name="Lipzen A."/>
            <person name="He G."/>
            <person name="Yan M."/>
            <person name="Ng V."/>
            <person name="Cullen D."/>
            <person name="Martin F."/>
            <person name="Rosso M.-N."/>
            <person name="Henrissat B."/>
            <person name="Hibbett D."/>
            <person name="Martinez A.T."/>
            <person name="Grigoriev I.V."/>
        </authorList>
    </citation>
    <scope>NUCLEOTIDE SEQUENCE</scope>
    <source>
        <strain evidence="2">CIRM-BRFM 674</strain>
    </source>
</reference>
<dbReference type="Proteomes" id="UP000807469">
    <property type="component" value="Unassembled WGS sequence"/>
</dbReference>
<accession>A0A9P6CX82</accession>
<name>A0A9P6CX82_9AGAR</name>
<proteinExistence type="predicted"/>
<keyword evidence="1" id="KW-1133">Transmembrane helix</keyword>
<feature type="transmembrane region" description="Helical" evidence="1">
    <location>
        <begin position="184"/>
        <end position="208"/>
    </location>
</feature>
<keyword evidence="3" id="KW-1185">Reference proteome</keyword>
<evidence type="ECO:0000313" key="3">
    <source>
        <dbReference type="Proteomes" id="UP000807469"/>
    </source>
</evidence>
<sequence length="238" mass="26677">MEERLETMEATGGRGYKFASFNRVSDCGDLFASLLVAKCGCSKKSPSPPQEFSVIFSSSVIIYIIDGSLFFETFVVLHANVRVVTNAIFDLGGYPLHRSAIARTMIQNSKVQVNHALRCRHQDQDMDPYIPATPFDLSLLPQVLYITKFPICLCVDIPRCGSFLRVMKTPRVTDNANCLPSTTLYLFLFGDIFLLVLGHLLLTARALMLSDLLKVSPRTRTFSLVYGIFFDTSHRYLG</sequence>
<dbReference type="AlphaFoldDB" id="A0A9P6CX82"/>
<keyword evidence="1" id="KW-0812">Transmembrane</keyword>
<keyword evidence="1" id="KW-0472">Membrane</keyword>
<evidence type="ECO:0000313" key="2">
    <source>
        <dbReference type="EMBL" id="KAF9482677.1"/>
    </source>
</evidence>
<evidence type="ECO:0000256" key="1">
    <source>
        <dbReference type="SAM" id="Phobius"/>
    </source>
</evidence>
<dbReference type="EMBL" id="MU155162">
    <property type="protein sequence ID" value="KAF9482677.1"/>
    <property type="molecule type" value="Genomic_DNA"/>
</dbReference>
<comment type="caution">
    <text evidence="2">The sequence shown here is derived from an EMBL/GenBank/DDBJ whole genome shotgun (WGS) entry which is preliminary data.</text>
</comment>
<protein>
    <submittedName>
        <fullName evidence="2">Uncharacterized protein</fullName>
    </submittedName>
</protein>
<gene>
    <name evidence="2" type="ORF">BDN70DRAFT_400134</name>
</gene>